<keyword evidence="2" id="KW-0479">Metal-binding</keyword>
<dbReference type="InterPro" id="IPR016192">
    <property type="entry name" value="APOBEC/CMP_deaminase_Zn-bd"/>
</dbReference>
<dbReference type="InterPro" id="IPR016193">
    <property type="entry name" value="Cytidine_deaminase-like"/>
</dbReference>
<name>A0ABC9FNT5_9POAL</name>
<evidence type="ECO:0000256" key="4">
    <source>
        <dbReference type="ARBA" id="ARBA00022833"/>
    </source>
</evidence>
<dbReference type="PROSITE" id="PS00903">
    <property type="entry name" value="CYT_DCMP_DEAMINASES_1"/>
    <property type="match status" value="1"/>
</dbReference>
<sequence>MLTRTVSAPRCHSPQKGPNNISSLLQVLGLLGVRCHSLQPDRATRQRPNNQHITGVTRPSSSSLSPLRCAHVAGGNLGFGLSAHAVHGGAAPGDYKLMKKAVDEAYRAVDSGDGGPFGAVIVRDGAVAVSCHNLVLKNTDPSAHAEVTAIRQACKRLGKLDLSDCEIFTSCEPCAMCLGLIRASKIKKVVYGAKAEAAVAAGFNASVPDAFVEYYRKSGIEIRQVEGEAAWIAEKVFEKAWEIPDEAMRRRRTGGAWFGKAKGMAKCSRFCCLWN</sequence>
<reference evidence="7 8" key="2">
    <citation type="submission" date="2024-10" db="EMBL/GenBank/DDBJ databases">
        <authorList>
            <person name="Ryan C."/>
        </authorList>
    </citation>
    <scope>NUCLEOTIDE SEQUENCE [LARGE SCALE GENOMIC DNA]</scope>
</reference>
<dbReference type="InterPro" id="IPR002125">
    <property type="entry name" value="CMP_dCMP_dom"/>
</dbReference>
<evidence type="ECO:0000256" key="1">
    <source>
        <dbReference type="ARBA" id="ARBA00006576"/>
    </source>
</evidence>
<reference evidence="8" key="1">
    <citation type="submission" date="2024-06" db="EMBL/GenBank/DDBJ databases">
        <authorList>
            <person name="Ryan C."/>
        </authorList>
    </citation>
    <scope>NUCLEOTIDE SEQUENCE [LARGE SCALE GENOMIC DNA]</scope>
</reference>
<dbReference type="Gene3D" id="3.40.140.10">
    <property type="entry name" value="Cytidine Deaminase, domain 2"/>
    <property type="match status" value="1"/>
</dbReference>
<proteinExistence type="inferred from homology"/>
<comment type="similarity">
    <text evidence="1">Belongs to the cytidine and deoxycytidylate deaminase family.</text>
</comment>
<dbReference type="PANTHER" id="PTHR11079">
    <property type="entry name" value="CYTOSINE DEAMINASE FAMILY MEMBER"/>
    <property type="match status" value="1"/>
</dbReference>
<evidence type="ECO:0000259" key="6">
    <source>
        <dbReference type="PROSITE" id="PS51747"/>
    </source>
</evidence>
<dbReference type="CDD" id="cd01285">
    <property type="entry name" value="nucleoside_deaminase"/>
    <property type="match status" value="1"/>
</dbReference>
<evidence type="ECO:0000313" key="8">
    <source>
        <dbReference type="Proteomes" id="UP001497457"/>
    </source>
</evidence>
<evidence type="ECO:0000256" key="5">
    <source>
        <dbReference type="SAM" id="MobiDB-lite"/>
    </source>
</evidence>
<gene>
    <name evidence="7" type="ORF">URODEC1_LOCUS107634</name>
</gene>
<keyword evidence="8" id="KW-1185">Reference proteome</keyword>
<dbReference type="FunFam" id="3.40.140.10:FF:000011">
    <property type="entry name" value="tRNA-specific adenosine deaminase"/>
    <property type="match status" value="1"/>
</dbReference>
<dbReference type="GO" id="GO:0016787">
    <property type="term" value="F:hydrolase activity"/>
    <property type="evidence" value="ECO:0007669"/>
    <property type="project" value="UniProtKB-KW"/>
</dbReference>
<evidence type="ECO:0000256" key="2">
    <source>
        <dbReference type="ARBA" id="ARBA00022723"/>
    </source>
</evidence>
<feature type="domain" description="CMP/dCMP-type deaminase" evidence="6">
    <location>
        <begin position="92"/>
        <end position="206"/>
    </location>
</feature>
<dbReference type="EMBL" id="OZ075117">
    <property type="protein sequence ID" value="CAL5079457.1"/>
    <property type="molecule type" value="Genomic_DNA"/>
</dbReference>
<dbReference type="SUPFAM" id="SSF53927">
    <property type="entry name" value="Cytidine deaminase-like"/>
    <property type="match status" value="1"/>
</dbReference>
<dbReference type="Proteomes" id="UP001497457">
    <property type="component" value="Chromosome 7b"/>
</dbReference>
<dbReference type="PROSITE" id="PS51747">
    <property type="entry name" value="CYT_DCMP_DEAMINASES_2"/>
    <property type="match status" value="1"/>
</dbReference>
<dbReference type="PANTHER" id="PTHR11079:SF163">
    <property type="entry name" value="CYTIDINE_DEOXYCYTIDYLATE DEAMINASE FAMILY PROTEIN"/>
    <property type="match status" value="1"/>
</dbReference>
<keyword evidence="3" id="KW-0378">Hydrolase</keyword>
<evidence type="ECO:0000256" key="3">
    <source>
        <dbReference type="ARBA" id="ARBA00022801"/>
    </source>
</evidence>
<feature type="region of interest" description="Disordered" evidence="5">
    <location>
        <begin position="40"/>
        <end position="60"/>
    </location>
</feature>
<dbReference type="AlphaFoldDB" id="A0ABC9FNT5"/>
<accession>A0ABC9FNT5</accession>
<organism evidence="7 8">
    <name type="scientific">Urochloa decumbens</name>
    <dbReference type="NCBI Taxonomy" id="240449"/>
    <lineage>
        <taxon>Eukaryota</taxon>
        <taxon>Viridiplantae</taxon>
        <taxon>Streptophyta</taxon>
        <taxon>Embryophyta</taxon>
        <taxon>Tracheophyta</taxon>
        <taxon>Spermatophyta</taxon>
        <taxon>Magnoliopsida</taxon>
        <taxon>Liliopsida</taxon>
        <taxon>Poales</taxon>
        <taxon>Poaceae</taxon>
        <taxon>PACMAD clade</taxon>
        <taxon>Panicoideae</taxon>
        <taxon>Panicodae</taxon>
        <taxon>Paniceae</taxon>
        <taxon>Melinidinae</taxon>
        <taxon>Urochloa</taxon>
    </lineage>
</organism>
<dbReference type="Pfam" id="PF00383">
    <property type="entry name" value="dCMP_cyt_deam_1"/>
    <property type="match status" value="1"/>
</dbReference>
<dbReference type="GO" id="GO:0046872">
    <property type="term" value="F:metal ion binding"/>
    <property type="evidence" value="ECO:0007669"/>
    <property type="project" value="UniProtKB-KW"/>
</dbReference>
<keyword evidence="4" id="KW-0862">Zinc</keyword>
<evidence type="ECO:0000313" key="7">
    <source>
        <dbReference type="EMBL" id="CAL5079457.1"/>
    </source>
</evidence>
<protein>
    <recommendedName>
        <fullName evidence="6">CMP/dCMP-type deaminase domain-containing protein</fullName>
    </recommendedName>
</protein>